<dbReference type="CDD" id="cd04413">
    <property type="entry name" value="NDPk_I"/>
    <property type="match status" value="1"/>
</dbReference>
<keyword evidence="9 12" id="KW-0067">ATP-binding</keyword>
<dbReference type="Gene3D" id="3.30.70.141">
    <property type="entry name" value="Nucleoside diphosphate kinase-like domain"/>
    <property type="match status" value="1"/>
</dbReference>
<comment type="function">
    <text evidence="12">Major role in the synthesis of nucleoside triphosphates other than ATP. The ATP gamma phosphate is transferred to the NDP beta phosphate via a ping-pong mechanism, using a phosphorylated active-site intermediate.</text>
</comment>
<dbReference type="FunFam" id="3.30.70.141:FF:000003">
    <property type="entry name" value="Nucleoside diphosphate kinase"/>
    <property type="match status" value="1"/>
</dbReference>
<dbReference type="GO" id="GO:0005737">
    <property type="term" value="C:cytoplasm"/>
    <property type="evidence" value="ECO:0007669"/>
    <property type="project" value="UniProtKB-SubCell"/>
</dbReference>
<evidence type="ECO:0000256" key="1">
    <source>
        <dbReference type="ARBA" id="ARBA00001946"/>
    </source>
</evidence>
<dbReference type="RefSeq" id="WP_068749154.1">
    <property type="nucleotide sequence ID" value="NZ_LOHZ01000043.1"/>
</dbReference>
<feature type="domain" description="Nucleoside diphosphate kinase-like" evidence="15">
    <location>
        <begin position="1"/>
        <end position="135"/>
    </location>
</feature>
<evidence type="ECO:0000313" key="16">
    <source>
        <dbReference type="EMBL" id="KYO64294.1"/>
    </source>
</evidence>
<evidence type="ECO:0000256" key="9">
    <source>
        <dbReference type="ARBA" id="ARBA00022840"/>
    </source>
</evidence>
<evidence type="ECO:0000313" key="17">
    <source>
        <dbReference type="Proteomes" id="UP000075737"/>
    </source>
</evidence>
<evidence type="ECO:0000256" key="2">
    <source>
        <dbReference type="ARBA" id="ARBA00008142"/>
    </source>
</evidence>
<evidence type="ECO:0000256" key="13">
    <source>
        <dbReference type="PROSITE-ProRule" id="PRU00706"/>
    </source>
</evidence>
<evidence type="ECO:0000256" key="7">
    <source>
        <dbReference type="ARBA" id="ARBA00022741"/>
    </source>
</evidence>
<dbReference type="GO" id="GO:0006183">
    <property type="term" value="P:GTP biosynthetic process"/>
    <property type="evidence" value="ECO:0007669"/>
    <property type="project" value="UniProtKB-UniRule"/>
</dbReference>
<keyword evidence="12" id="KW-0597">Phosphoprotein</keyword>
<dbReference type="OrthoDB" id="9801161at2"/>
<dbReference type="GO" id="GO:0004550">
    <property type="term" value="F:nucleoside diphosphate kinase activity"/>
    <property type="evidence" value="ECO:0007669"/>
    <property type="project" value="UniProtKB-UniRule"/>
</dbReference>
<organism evidence="16 17">
    <name type="scientific">Thermovenabulum gondwanense</name>
    <dbReference type="NCBI Taxonomy" id="520767"/>
    <lineage>
        <taxon>Bacteria</taxon>
        <taxon>Bacillati</taxon>
        <taxon>Bacillota</taxon>
        <taxon>Clostridia</taxon>
        <taxon>Thermosediminibacterales</taxon>
        <taxon>Thermosediminibacteraceae</taxon>
        <taxon>Thermovenabulum</taxon>
    </lineage>
</organism>
<keyword evidence="8 12" id="KW-0418">Kinase</keyword>
<comment type="subcellular location">
    <subcellularLocation>
        <location evidence="12">Cytoplasm</location>
    </subcellularLocation>
</comment>
<dbReference type="GO" id="GO:0046872">
    <property type="term" value="F:metal ion binding"/>
    <property type="evidence" value="ECO:0007669"/>
    <property type="project" value="UniProtKB-KW"/>
</dbReference>
<feature type="binding site" evidence="12 13">
    <location>
        <position position="102"/>
    </location>
    <ligand>
        <name>ATP</name>
        <dbReference type="ChEBI" id="CHEBI:30616"/>
    </ligand>
</feature>
<keyword evidence="17" id="KW-1185">Reference proteome</keyword>
<comment type="similarity">
    <text evidence="2 12 13 14">Belongs to the NDK family.</text>
</comment>
<comment type="cofactor">
    <cofactor evidence="1 12">
        <name>Mg(2+)</name>
        <dbReference type="ChEBI" id="CHEBI:18420"/>
    </cofactor>
</comment>
<dbReference type="PATRIC" id="fig|520767.4.peg.2176"/>
<dbReference type="Pfam" id="PF00334">
    <property type="entry name" value="NDK"/>
    <property type="match status" value="1"/>
</dbReference>
<proteinExistence type="inferred from homology"/>
<keyword evidence="5 12" id="KW-0808">Transferase</keyword>
<gene>
    <name evidence="12 16" type="primary">ndk</name>
    <name evidence="16" type="ORF">ATZ99_20540</name>
</gene>
<dbReference type="STRING" id="520767.ATZ99_20540"/>
<feature type="binding site" evidence="12 13">
    <location>
        <position position="9"/>
    </location>
    <ligand>
        <name>ATP</name>
        <dbReference type="ChEBI" id="CHEBI:30616"/>
    </ligand>
</feature>
<accession>A0A162M692</accession>
<feature type="binding site" evidence="12 13">
    <location>
        <position position="85"/>
    </location>
    <ligand>
        <name>ATP</name>
        <dbReference type="ChEBI" id="CHEBI:30616"/>
    </ligand>
</feature>
<evidence type="ECO:0000256" key="5">
    <source>
        <dbReference type="ARBA" id="ARBA00022679"/>
    </source>
</evidence>
<dbReference type="HAMAP" id="MF_00451">
    <property type="entry name" value="NDP_kinase"/>
    <property type="match status" value="1"/>
</dbReference>
<dbReference type="Proteomes" id="UP000075737">
    <property type="component" value="Unassembled WGS sequence"/>
</dbReference>
<feature type="binding site" evidence="12 13">
    <location>
        <position position="112"/>
    </location>
    <ligand>
        <name>ATP</name>
        <dbReference type="ChEBI" id="CHEBI:30616"/>
    </ligand>
</feature>
<comment type="subunit">
    <text evidence="12">Homotetramer.</text>
</comment>
<evidence type="ECO:0000256" key="10">
    <source>
        <dbReference type="ARBA" id="ARBA00022842"/>
    </source>
</evidence>
<name>A0A162M692_9FIRM</name>
<dbReference type="EMBL" id="LOHZ01000043">
    <property type="protein sequence ID" value="KYO64294.1"/>
    <property type="molecule type" value="Genomic_DNA"/>
</dbReference>
<dbReference type="PROSITE" id="PS51374">
    <property type="entry name" value="NDPK_LIKE"/>
    <property type="match status" value="1"/>
</dbReference>
<keyword evidence="6 12" id="KW-0479">Metal-binding</keyword>
<dbReference type="PRINTS" id="PR01243">
    <property type="entry name" value="NUCDPKINASE"/>
</dbReference>
<dbReference type="GO" id="GO:0005524">
    <property type="term" value="F:ATP binding"/>
    <property type="evidence" value="ECO:0007669"/>
    <property type="project" value="UniProtKB-UniRule"/>
</dbReference>
<evidence type="ECO:0000259" key="15">
    <source>
        <dbReference type="SMART" id="SM00562"/>
    </source>
</evidence>
<dbReference type="EC" id="2.7.4.6" evidence="3 12"/>
<evidence type="ECO:0000256" key="6">
    <source>
        <dbReference type="ARBA" id="ARBA00022723"/>
    </source>
</evidence>
<evidence type="ECO:0000256" key="11">
    <source>
        <dbReference type="ARBA" id="ARBA00023080"/>
    </source>
</evidence>
<evidence type="ECO:0000256" key="14">
    <source>
        <dbReference type="RuleBase" id="RU004011"/>
    </source>
</evidence>
<dbReference type="InterPro" id="IPR036850">
    <property type="entry name" value="NDK-like_dom_sf"/>
</dbReference>
<sequence>MEKTFVMLKPDAVKRGLVGSIIKRYEQKGLKILALKMLQVTEDLAEKHYEEHRDKPFYRELVNFITSGPVVAMILEGPNAIKLVRLLNGATKAEDALPGTIRGDYALTTQENLVHASDSSESARREIALWFPELSF</sequence>
<evidence type="ECO:0000256" key="8">
    <source>
        <dbReference type="ARBA" id="ARBA00022777"/>
    </source>
</evidence>
<keyword evidence="7 12" id="KW-0547">Nucleotide-binding</keyword>
<dbReference type="InterPro" id="IPR001564">
    <property type="entry name" value="Nucleoside_diP_kinase"/>
</dbReference>
<keyword evidence="12" id="KW-0963">Cytoplasm</keyword>
<reference evidence="16 17" key="1">
    <citation type="submission" date="2015-12" db="EMBL/GenBank/DDBJ databases">
        <title>Draft genome of Thermovenabulum gondwanense isolated from a red thermophilic microbial mat colonisisng an outflow channel of a bore well.</title>
        <authorList>
            <person name="Patel B.K."/>
        </authorList>
    </citation>
    <scope>NUCLEOTIDE SEQUENCE [LARGE SCALE GENOMIC DNA]</scope>
    <source>
        <strain evidence="16 17">R270</strain>
    </source>
</reference>
<dbReference type="SMART" id="SM00562">
    <property type="entry name" value="NDK"/>
    <property type="match status" value="1"/>
</dbReference>
<dbReference type="AlphaFoldDB" id="A0A162M692"/>
<feature type="binding site" evidence="12 13">
    <location>
        <position position="91"/>
    </location>
    <ligand>
        <name>ATP</name>
        <dbReference type="ChEBI" id="CHEBI:30616"/>
    </ligand>
</feature>
<keyword evidence="11 12" id="KW-0546">Nucleotide metabolism</keyword>
<evidence type="ECO:0000256" key="4">
    <source>
        <dbReference type="ARBA" id="ARBA00017632"/>
    </source>
</evidence>
<evidence type="ECO:0000256" key="3">
    <source>
        <dbReference type="ARBA" id="ARBA00012966"/>
    </source>
</evidence>
<feature type="active site" description="Pros-phosphohistidine intermediate" evidence="12 13">
    <location>
        <position position="115"/>
    </location>
</feature>
<dbReference type="InterPro" id="IPR034907">
    <property type="entry name" value="NDK-like_dom"/>
</dbReference>
<dbReference type="PANTHER" id="PTHR11349">
    <property type="entry name" value="NUCLEOSIDE DIPHOSPHATE KINASE"/>
    <property type="match status" value="1"/>
</dbReference>
<evidence type="ECO:0000256" key="12">
    <source>
        <dbReference type="HAMAP-Rule" id="MF_00451"/>
    </source>
</evidence>
<comment type="catalytic activity">
    <reaction evidence="12">
        <text>a 2'-deoxyribonucleoside 5'-diphosphate + ATP = a 2'-deoxyribonucleoside 5'-triphosphate + ADP</text>
        <dbReference type="Rhea" id="RHEA:44640"/>
        <dbReference type="ChEBI" id="CHEBI:30616"/>
        <dbReference type="ChEBI" id="CHEBI:61560"/>
        <dbReference type="ChEBI" id="CHEBI:73316"/>
        <dbReference type="ChEBI" id="CHEBI:456216"/>
        <dbReference type="EC" id="2.7.4.6"/>
    </reaction>
</comment>
<dbReference type="SUPFAM" id="SSF54919">
    <property type="entry name" value="Nucleoside diphosphate kinase, NDK"/>
    <property type="match status" value="1"/>
</dbReference>
<dbReference type="GO" id="GO:0006228">
    <property type="term" value="P:UTP biosynthetic process"/>
    <property type="evidence" value="ECO:0007669"/>
    <property type="project" value="UniProtKB-UniRule"/>
</dbReference>
<protein>
    <recommendedName>
        <fullName evidence="4 12">Nucleoside diphosphate kinase</fullName>
        <shortName evidence="12">NDK</shortName>
        <shortName evidence="12">NDP kinase</shortName>
        <ecNumber evidence="3 12">2.7.4.6</ecNumber>
    </recommendedName>
    <alternativeName>
        <fullName evidence="12">Nucleoside-2-P kinase</fullName>
    </alternativeName>
</protein>
<dbReference type="NCBIfam" id="NF001908">
    <property type="entry name" value="PRK00668.1"/>
    <property type="match status" value="1"/>
</dbReference>
<feature type="binding site" evidence="12 13">
    <location>
        <position position="57"/>
    </location>
    <ligand>
        <name>ATP</name>
        <dbReference type="ChEBI" id="CHEBI:30616"/>
    </ligand>
</feature>
<keyword evidence="10 12" id="KW-0460">Magnesium</keyword>
<comment type="caution">
    <text evidence="16">The sequence shown here is derived from an EMBL/GenBank/DDBJ whole genome shotgun (WGS) entry which is preliminary data.</text>
</comment>
<comment type="catalytic activity">
    <reaction evidence="12">
        <text>a ribonucleoside 5'-diphosphate + ATP = a ribonucleoside 5'-triphosphate + ADP</text>
        <dbReference type="Rhea" id="RHEA:18113"/>
        <dbReference type="ChEBI" id="CHEBI:30616"/>
        <dbReference type="ChEBI" id="CHEBI:57930"/>
        <dbReference type="ChEBI" id="CHEBI:61557"/>
        <dbReference type="ChEBI" id="CHEBI:456216"/>
        <dbReference type="EC" id="2.7.4.6"/>
    </reaction>
</comment>
<dbReference type="GO" id="GO:0006241">
    <property type="term" value="P:CTP biosynthetic process"/>
    <property type="evidence" value="ECO:0007669"/>
    <property type="project" value="UniProtKB-UniRule"/>
</dbReference>